<dbReference type="EMBL" id="CAMXCT020004323">
    <property type="protein sequence ID" value="CAL1161940.1"/>
    <property type="molecule type" value="Genomic_DNA"/>
</dbReference>
<feature type="domain" description="C3H1-type" evidence="2">
    <location>
        <begin position="86"/>
        <end position="110"/>
    </location>
</feature>
<dbReference type="PROSITE" id="PS50103">
    <property type="entry name" value="ZF_C3H1"/>
    <property type="match status" value="1"/>
</dbReference>
<dbReference type="OrthoDB" id="406987at2759"/>
<dbReference type="InterPro" id="IPR000571">
    <property type="entry name" value="Znf_CCCH"/>
</dbReference>
<evidence type="ECO:0000256" key="1">
    <source>
        <dbReference type="PROSITE-ProRule" id="PRU00723"/>
    </source>
</evidence>
<reference evidence="4 5" key="2">
    <citation type="submission" date="2024-05" db="EMBL/GenBank/DDBJ databases">
        <authorList>
            <person name="Chen Y."/>
            <person name="Shah S."/>
            <person name="Dougan E. K."/>
            <person name="Thang M."/>
            <person name="Chan C."/>
        </authorList>
    </citation>
    <scope>NUCLEOTIDE SEQUENCE [LARGE SCALE GENOMIC DNA]</scope>
</reference>
<dbReference type="AlphaFoldDB" id="A0A9P1DF55"/>
<dbReference type="EMBL" id="CAMXCT010004323">
    <property type="protein sequence ID" value="CAI4008565.1"/>
    <property type="molecule type" value="Genomic_DNA"/>
</dbReference>
<dbReference type="Proteomes" id="UP001152797">
    <property type="component" value="Unassembled WGS sequence"/>
</dbReference>
<dbReference type="EMBL" id="CAMXCT030004323">
    <property type="protein sequence ID" value="CAL4795877.1"/>
    <property type="molecule type" value="Genomic_DNA"/>
</dbReference>
<accession>A0A9P1DF55</accession>
<organism evidence="3">
    <name type="scientific">Cladocopium goreaui</name>
    <dbReference type="NCBI Taxonomy" id="2562237"/>
    <lineage>
        <taxon>Eukaryota</taxon>
        <taxon>Sar</taxon>
        <taxon>Alveolata</taxon>
        <taxon>Dinophyceae</taxon>
        <taxon>Suessiales</taxon>
        <taxon>Symbiodiniaceae</taxon>
        <taxon>Cladocopium</taxon>
    </lineage>
</organism>
<sequence>MFDGELGAESWAATGDVVISKTFLDVRVDDAKSLARRNSWPCFQPPQVEAFKVTDLQALKSVWFEEQKEKSLAKKEASHREGRCFPCLFFTRKGDGCRQGDSCTHCHICTIGEARRRRNRISLEMRKAKRQARLCVHKRGDAGRVRAIPRVAERRRPFGGPDPPEAGQWAEGLGTPKVIHPFWLRLSEVQRDACLGGICRDTGRICTAKRISLRGLHGQSTSCDDRFHGINGGLVPYFWMHSYLEEKRAAFIKCHMQRMQHPNSRFGKWEAQYGLVPVFSKEEDWLAGGVRRQQTVLIAKGRWPSGSKNWTRDDQISGFQQ</sequence>
<evidence type="ECO:0000313" key="5">
    <source>
        <dbReference type="Proteomes" id="UP001152797"/>
    </source>
</evidence>
<evidence type="ECO:0000313" key="3">
    <source>
        <dbReference type="EMBL" id="CAI4008565.1"/>
    </source>
</evidence>
<comment type="caution">
    <text evidence="3">The sequence shown here is derived from an EMBL/GenBank/DDBJ whole genome shotgun (WGS) entry which is preliminary data.</text>
</comment>
<name>A0A9P1DF55_9DINO</name>
<evidence type="ECO:0000313" key="4">
    <source>
        <dbReference type="EMBL" id="CAL4795877.1"/>
    </source>
</evidence>
<feature type="zinc finger region" description="C3H1-type" evidence="1">
    <location>
        <begin position="86"/>
        <end position="110"/>
    </location>
</feature>
<keyword evidence="1" id="KW-0479">Metal-binding</keyword>
<reference evidence="3" key="1">
    <citation type="submission" date="2022-10" db="EMBL/GenBank/DDBJ databases">
        <authorList>
            <person name="Chen Y."/>
            <person name="Dougan E. K."/>
            <person name="Chan C."/>
            <person name="Rhodes N."/>
            <person name="Thang M."/>
        </authorList>
    </citation>
    <scope>NUCLEOTIDE SEQUENCE</scope>
</reference>
<evidence type="ECO:0000259" key="2">
    <source>
        <dbReference type="PROSITE" id="PS50103"/>
    </source>
</evidence>
<dbReference type="GO" id="GO:0008270">
    <property type="term" value="F:zinc ion binding"/>
    <property type="evidence" value="ECO:0007669"/>
    <property type="project" value="UniProtKB-KW"/>
</dbReference>
<keyword evidence="1" id="KW-0862">Zinc</keyword>
<feature type="non-terminal residue" evidence="3">
    <location>
        <position position="321"/>
    </location>
</feature>
<keyword evidence="1" id="KW-0863">Zinc-finger</keyword>
<protein>
    <recommendedName>
        <fullName evidence="2">C3H1-type domain-containing protein</fullName>
    </recommendedName>
</protein>
<keyword evidence="5" id="KW-1185">Reference proteome</keyword>
<gene>
    <name evidence="3" type="ORF">C1SCF055_LOCUS33995</name>
</gene>
<proteinExistence type="predicted"/>